<accession>A0A2I6J113</accession>
<protein>
    <submittedName>
        <fullName evidence="1">Uncharacterized protein</fullName>
    </submittedName>
</protein>
<reference evidence="1" key="1">
    <citation type="journal article" date="2018" name="Emerg. Infect. Dis.">
        <title>Ocular Vaccinia Infection in Dairy Worker, Brazil.</title>
        <authorList>
            <person name="Teixeira Lima M."/>
            <person name="Pereira Oliveira G."/>
            <person name="Bretas de Oliveira D."/>
            <person name="Mesquita Vaz S."/>
            <person name="de Souza Trindade G."/>
            <person name="Santos Abrahao J."/>
            <person name="Geessien Kroon E."/>
        </authorList>
    </citation>
    <scope>NUCLEOTIDE SEQUENCE [LARGE SCALE GENOMIC DNA]</scope>
    <source>
        <strain evidence="1">CEyV1</strain>
    </source>
</reference>
<organism evidence="1">
    <name type="scientific">Vaccinia virus</name>
    <name type="common">VACV</name>
    <name type="synonym">Orthopoxvirus vaccinia</name>
    <dbReference type="NCBI Taxonomy" id="10245"/>
    <lineage>
        <taxon>Viruses</taxon>
        <taxon>Varidnaviria</taxon>
        <taxon>Bamfordvirae</taxon>
        <taxon>Nucleocytoviricota</taxon>
        <taxon>Pokkesviricetes</taxon>
        <taxon>Chitovirales</taxon>
        <taxon>Poxviridae</taxon>
        <taxon>Chordopoxvirinae</taxon>
        <taxon>Orthopoxvirus</taxon>
    </lineage>
</organism>
<dbReference type="Proteomes" id="UP000270450">
    <property type="component" value="Segment"/>
</dbReference>
<dbReference type="EMBL" id="MG012795">
    <property type="protein sequence ID" value="AUL80143.1"/>
    <property type="molecule type" value="Genomic_DNA"/>
</dbReference>
<evidence type="ECO:0000313" key="1">
    <source>
        <dbReference type="EMBL" id="AUL80143.1"/>
    </source>
</evidence>
<proteinExistence type="predicted"/>
<sequence length="53" mass="6299">MRLPFTDIFIVVVTITPSFRCDTPLYVPESSYRKLDIFKQVNEILTRFMNDDI</sequence>
<name>A0A2I6J113_VACCV</name>